<dbReference type="EMBL" id="JAHMHS010000003">
    <property type="protein sequence ID" value="KAK1731239.1"/>
    <property type="molecule type" value="Genomic_DNA"/>
</dbReference>
<sequence>MLPYVLKMEGFLDGAASVSGCMRGSSSNAGRRHSKNTWSGGLAIALGQAPSPVADSNATGVRCFLLSSDPDDLQRGGVKVFDGLDPISKLIVLHSGRPKMCSLRKVEPSPMVPARPVSAAGLDSRHVSLSARHFKLNRIVSSNSRGLGSNDCPRVYVERTSIGALYLQRLSHFRNAATNTVTTARLLPEPILAVFESAQYLIKPNLDVQKGIQA</sequence>
<evidence type="ECO:0000313" key="1">
    <source>
        <dbReference type="EMBL" id="KAK1731239.1"/>
    </source>
</evidence>
<evidence type="ECO:0000313" key="2">
    <source>
        <dbReference type="Proteomes" id="UP001244207"/>
    </source>
</evidence>
<gene>
    <name evidence="1" type="ORF">BDZ83DRAFT_243516</name>
</gene>
<dbReference type="GeneID" id="85385783"/>
<reference evidence="1" key="1">
    <citation type="submission" date="2021-12" db="EMBL/GenBank/DDBJ databases">
        <title>Comparative genomics, transcriptomics and evolutionary studies reveal genomic signatures of adaptation to plant cell wall in hemibiotrophic fungi.</title>
        <authorList>
            <consortium name="DOE Joint Genome Institute"/>
            <person name="Baroncelli R."/>
            <person name="Diaz J.F."/>
            <person name="Benocci T."/>
            <person name="Peng M."/>
            <person name="Battaglia E."/>
            <person name="Haridas S."/>
            <person name="Andreopoulos W."/>
            <person name="Labutti K."/>
            <person name="Pangilinan J."/>
            <person name="Floch G.L."/>
            <person name="Makela M.R."/>
            <person name="Henrissat B."/>
            <person name="Grigoriev I.V."/>
            <person name="Crouch J.A."/>
            <person name="De Vries R.P."/>
            <person name="Sukno S.A."/>
            <person name="Thon M.R."/>
        </authorList>
    </citation>
    <scope>NUCLEOTIDE SEQUENCE</scope>
    <source>
        <strain evidence="1">CBS 112980</strain>
    </source>
</reference>
<protein>
    <submittedName>
        <fullName evidence="1">Uncharacterized protein</fullName>
    </submittedName>
</protein>
<keyword evidence="2" id="KW-1185">Reference proteome</keyword>
<dbReference type="AlphaFoldDB" id="A0AAD8XPP1"/>
<comment type="caution">
    <text evidence="1">The sequence shown here is derived from an EMBL/GenBank/DDBJ whole genome shotgun (WGS) entry which is preliminary data.</text>
</comment>
<organism evidence="1 2">
    <name type="scientific">Glomerella acutata</name>
    <name type="common">Colletotrichum acutatum</name>
    <dbReference type="NCBI Taxonomy" id="27357"/>
    <lineage>
        <taxon>Eukaryota</taxon>
        <taxon>Fungi</taxon>
        <taxon>Dikarya</taxon>
        <taxon>Ascomycota</taxon>
        <taxon>Pezizomycotina</taxon>
        <taxon>Sordariomycetes</taxon>
        <taxon>Hypocreomycetidae</taxon>
        <taxon>Glomerellales</taxon>
        <taxon>Glomerellaceae</taxon>
        <taxon>Colletotrichum</taxon>
        <taxon>Colletotrichum acutatum species complex</taxon>
    </lineage>
</organism>
<name>A0AAD8XPP1_GLOAC</name>
<dbReference type="Proteomes" id="UP001244207">
    <property type="component" value="Unassembled WGS sequence"/>
</dbReference>
<proteinExistence type="predicted"/>
<accession>A0AAD8XPP1</accession>
<dbReference type="RefSeq" id="XP_060371294.1">
    <property type="nucleotide sequence ID" value="XM_060501884.1"/>
</dbReference>